<keyword evidence="2" id="KW-1185">Reference proteome</keyword>
<dbReference type="AlphaFoldDB" id="A0A7X1I6D4"/>
<proteinExistence type="predicted"/>
<dbReference type="RefSeq" id="WP_159672747.1">
    <property type="nucleotide sequence ID" value="NZ_JACMHY010000016.1"/>
</dbReference>
<reference evidence="1 2" key="1">
    <citation type="submission" date="2020-08" db="EMBL/GenBank/DDBJ databases">
        <title>Whole-Genome Sequence of French Clinical Streptomyces mexicanus Strain Q0842.</title>
        <authorList>
            <person name="Boxberger M."/>
            <person name="La Scola B."/>
        </authorList>
    </citation>
    <scope>NUCLEOTIDE SEQUENCE [LARGE SCALE GENOMIC DNA]</scope>
    <source>
        <strain evidence="1 2">Marseille-Q0842</strain>
    </source>
</reference>
<evidence type="ECO:0000313" key="2">
    <source>
        <dbReference type="Proteomes" id="UP000517694"/>
    </source>
</evidence>
<name>A0A7X1I6D4_9ACTN</name>
<gene>
    <name evidence="1" type="ORF">H1R13_30585</name>
</gene>
<protein>
    <submittedName>
        <fullName evidence="1">Uncharacterized protein</fullName>
    </submittedName>
</protein>
<dbReference type="OrthoDB" id="4281038at2"/>
<accession>A0A7X1I6D4</accession>
<dbReference type="EMBL" id="JACMHY010000016">
    <property type="protein sequence ID" value="MBC2869151.1"/>
    <property type="molecule type" value="Genomic_DNA"/>
</dbReference>
<sequence>MGEVIPWTGLGSARFGEKREVLRDRLGEFTSFVRTPGTPPVDHYVPLGLLLSFDRSDRLVFIEATTTARPTLASVELCGRPFGDVVADLARMGVTVEVDDSGGVLHGMGVALYTPAPDEPDVEVEAVSLFAVNRCSADVPPADSTGATEEPQEDTLF</sequence>
<organism evidence="1 2">
    <name type="scientific">Streptomyces mexicanus</name>
    <dbReference type="NCBI Taxonomy" id="178566"/>
    <lineage>
        <taxon>Bacteria</taxon>
        <taxon>Bacillati</taxon>
        <taxon>Actinomycetota</taxon>
        <taxon>Actinomycetes</taxon>
        <taxon>Kitasatosporales</taxon>
        <taxon>Streptomycetaceae</taxon>
        <taxon>Streptomyces</taxon>
    </lineage>
</organism>
<evidence type="ECO:0000313" key="1">
    <source>
        <dbReference type="EMBL" id="MBC2869151.1"/>
    </source>
</evidence>
<comment type="caution">
    <text evidence="1">The sequence shown here is derived from an EMBL/GenBank/DDBJ whole genome shotgun (WGS) entry which is preliminary data.</text>
</comment>
<dbReference type="Proteomes" id="UP000517694">
    <property type="component" value="Unassembled WGS sequence"/>
</dbReference>